<evidence type="ECO:0000256" key="7">
    <source>
        <dbReference type="SAM" id="Phobius"/>
    </source>
</evidence>
<accession>A0A9X1Y5W0</accession>
<dbReference type="AlphaFoldDB" id="A0A9X1Y5W0"/>
<evidence type="ECO:0000256" key="5">
    <source>
        <dbReference type="ARBA" id="ARBA00022777"/>
    </source>
</evidence>
<dbReference type="InterPro" id="IPR050351">
    <property type="entry name" value="BphY/WalK/GraS-like"/>
</dbReference>
<evidence type="ECO:0000256" key="4">
    <source>
        <dbReference type="ARBA" id="ARBA00022679"/>
    </source>
</evidence>
<comment type="caution">
    <text evidence="9">The sequence shown here is derived from an EMBL/GenBank/DDBJ whole genome shotgun (WGS) entry which is preliminary data.</text>
</comment>
<dbReference type="InterPro" id="IPR004358">
    <property type="entry name" value="Sig_transdc_His_kin-like_C"/>
</dbReference>
<dbReference type="InterPro" id="IPR007891">
    <property type="entry name" value="CHASE3"/>
</dbReference>
<gene>
    <name evidence="9" type="ORF">M0638_06470</name>
</gene>
<feature type="domain" description="Histidine kinase" evidence="8">
    <location>
        <begin position="251"/>
        <end position="495"/>
    </location>
</feature>
<comment type="catalytic activity">
    <reaction evidence="1">
        <text>ATP + protein L-histidine = ADP + protein N-phospho-L-histidine.</text>
        <dbReference type="EC" id="2.7.13.3"/>
    </reaction>
</comment>
<sequence>MPFTRTALGRATLALLLVGFLCLLGLGGATLWLVEQTRGFTARVEQTQLVRSLAYQALAQLQNLETGQRGYLLTQDRAYLAPYEEARARLPDLLARLAAVTVTATGRQMTGELGRLADEKLAELAETIALVDAGNLPGAVAVVRTDRGRRLMDEARLDIDRLIGTTTTRLTDATGRLVANARWLLWVTLAAIAVIVLVAGFSLWLFRRYAAELEQAGREVQAANAALERRVHERTADLEAANAEIQRFAYIVSHDLRAPLVNVMGFTAEFEIGVESLRALVDRVEAEAPALLTAEARTAAREDLPEAVSFIRSSTQRMDGLINAILRLSREGRRRLVPERLRMAELVGGLAKTVRHQLEERGAVIEVAPDLPDLTSDRIALEQIFGNLLDNAVKYLDPARPGRIEVRGRLDRGPVGGPAGGQAVYEVEDNGRGIPARDHERIFELFRRSGAQDRPGEGIGLAHVRALVRRLGGSIGCDSEPGRGSVFRIVLPRVTVATTGDDQP</sequence>
<dbReference type="EMBL" id="JALPRX010000023">
    <property type="protein sequence ID" value="MCK8784023.1"/>
    <property type="molecule type" value="Genomic_DNA"/>
</dbReference>
<evidence type="ECO:0000313" key="9">
    <source>
        <dbReference type="EMBL" id="MCK8784023.1"/>
    </source>
</evidence>
<organism evidence="9 10">
    <name type="scientific">Roseomonas acroporae</name>
    <dbReference type="NCBI Taxonomy" id="2937791"/>
    <lineage>
        <taxon>Bacteria</taxon>
        <taxon>Pseudomonadati</taxon>
        <taxon>Pseudomonadota</taxon>
        <taxon>Alphaproteobacteria</taxon>
        <taxon>Acetobacterales</taxon>
        <taxon>Roseomonadaceae</taxon>
        <taxon>Roseomonas</taxon>
    </lineage>
</organism>
<feature type="transmembrane region" description="Helical" evidence="7">
    <location>
        <begin position="12"/>
        <end position="34"/>
    </location>
</feature>
<dbReference type="InterPro" id="IPR036890">
    <property type="entry name" value="HATPase_C_sf"/>
</dbReference>
<dbReference type="Gene3D" id="3.30.565.10">
    <property type="entry name" value="Histidine kinase-like ATPase, C-terminal domain"/>
    <property type="match status" value="1"/>
</dbReference>
<proteinExistence type="predicted"/>
<dbReference type="PRINTS" id="PR00344">
    <property type="entry name" value="BCTRLSENSOR"/>
</dbReference>
<dbReference type="PANTHER" id="PTHR42878:SF15">
    <property type="entry name" value="BACTERIOPHYTOCHROME"/>
    <property type="match status" value="1"/>
</dbReference>
<keyword evidence="4" id="KW-0808">Transferase</keyword>
<dbReference type="PROSITE" id="PS50109">
    <property type="entry name" value="HIS_KIN"/>
    <property type="match status" value="1"/>
</dbReference>
<feature type="coiled-coil region" evidence="6">
    <location>
        <begin position="206"/>
        <end position="244"/>
    </location>
</feature>
<dbReference type="Pfam" id="PF00512">
    <property type="entry name" value="HisKA"/>
    <property type="match status" value="1"/>
</dbReference>
<dbReference type="RefSeq" id="WP_248666149.1">
    <property type="nucleotide sequence ID" value="NZ_JALPRX010000023.1"/>
</dbReference>
<dbReference type="CDD" id="cd19410">
    <property type="entry name" value="HK9-like_sensor"/>
    <property type="match status" value="1"/>
</dbReference>
<evidence type="ECO:0000259" key="8">
    <source>
        <dbReference type="PROSITE" id="PS50109"/>
    </source>
</evidence>
<dbReference type="InterPro" id="IPR003594">
    <property type="entry name" value="HATPase_dom"/>
</dbReference>
<keyword evidence="5" id="KW-0418">Kinase</keyword>
<evidence type="ECO:0000256" key="1">
    <source>
        <dbReference type="ARBA" id="ARBA00000085"/>
    </source>
</evidence>
<evidence type="ECO:0000256" key="6">
    <source>
        <dbReference type="SAM" id="Coils"/>
    </source>
</evidence>
<dbReference type="Pfam" id="PF02518">
    <property type="entry name" value="HATPase_c"/>
    <property type="match status" value="1"/>
</dbReference>
<dbReference type="Pfam" id="PF05227">
    <property type="entry name" value="CHASE3"/>
    <property type="match status" value="1"/>
</dbReference>
<dbReference type="GO" id="GO:0030295">
    <property type="term" value="F:protein kinase activator activity"/>
    <property type="evidence" value="ECO:0007669"/>
    <property type="project" value="TreeGrafter"/>
</dbReference>
<keyword evidence="7" id="KW-0472">Membrane</keyword>
<dbReference type="Proteomes" id="UP001139516">
    <property type="component" value="Unassembled WGS sequence"/>
</dbReference>
<dbReference type="SUPFAM" id="SSF47384">
    <property type="entry name" value="Homodimeric domain of signal transducing histidine kinase"/>
    <property type="match status" value="1"/>
</dbReference>
<name>A0A9X1Y5W0_9PROT</name>
<dbReference type="InterPro" id="IPR036097">
    <property type="entry name" value="HisK_dim/P_sf"/>
</dbReference>
<keyword evidence="6" id="KW-0175">Coiled coil</keyword>
<dbReference type="InterPro" id="IPR005467">
    <property type="entry name" value="His_kinase_dom"/>
</dbReference>
<dbReference type="CDD" id="cd00075">
    <property type="entry name" value="HATPase"/>
    <property type="match status" value="1"/>
</dbReference>
<evidence type="ECO:0000256" key="3">
    <source>
        <dbReference type="ARBA" id="ARBA00022553"/>
    </source>
</evidence>
<dbReference type="GO" id="GO:0000155">
    <property type="term" value="F:phosphorelay sensor kinase activity"/>
    <property type="evidence" value="ECO:0007669"/>
    <property type="project" value="InterPro"/>
</dbReference>
<dbReference type="GO" id="GO:0007234">
    <property type="term" value="P:osmosensory signaling via phosphorelay pathway"/>
    <property type="evidence" value="ECO:0007669"/>
    <property type="project" value="TreeGrafter"/>
</dbReference>
<dbReference type="CDD" id="cd00082">
    <property type="entry name" value="HisKA"/>
    <property type="match status" value="1"/>
</dbReference>
<dbReference type="InterPro" id="IPR003661">
    <property type="entry name" value="HisK_dim/P_dom"/>
</dbReference>
<dbReference type="PANTHER" id="PTHR42878">
    <property type="entry name" value="TWO-COMPONENT HISTIDINE KINASE"/>
    <property type="match status" value="1"/>
</dbReference>
<dbReference type="SMART" id="SM00388">
    <property type="entry name" value="HisKA"/>
    <property type="match status" value="1"/>
</dbReference>
<keyword evidence="7" id="KW-0812">Transmembrane</keyword>
<dbReference type="SMART" id="SM00387">
    <property type="entry name" value="HATPase_c"/>
    <property type="match status" value="1"/>
</dbReference>
<keyword evidence="3" id="KW-0597">Phosphoprotein</keyword>
<keyword evidence="7" id="KW-1133">Transmembrane helix</keyword>
<protein>
    <recommendedName>
        <fullName evidence="2">histidine kinase</fullName>
        <ecNumber evidence="2">2.7.13.3</ecNumber>
    </recommendedName>
</protein>
<dbReference type="GO" id="GO:0000156">
    <property type="term" value="F:phosphorelay response regulator activity"/>
    <property type="evidence" value="ECO:0007669"/>
    <property type="project" value="TreeGrafter"/>
</dbReference>
<reference evidence="9" key="1">
    <citation type="submission" date="2022-04" db="EMBL/GenBank/DDBJ databases">
        <title>Roseomonas acroporae sp. nov., isolated from coral Acropora digitifera.</title>
        <authorList>
            <person name="Sun H."/>
        </authorList>
    </citation>
    <scope>NUCLEOTIDE SEQUENCE</scope>
    <source>
        <strain evidence="9">NAR14</strain>
    </source>
</reference>
<keyword evidence="10" id="KW-1185">Reference proteome</keyword>
<dbReference type="EC" id="2.7.13.3" evidence="2"/>
<evidence type="ECO:0000313" key="10">
    <source>
        <dbReference type="Proteomes" id="UP001139516"/>
    </source>
</evidence>
<dbReference type="SUPFAM" id="SSF55874">
    <property type="entry name" value="ATPase domain of HSP90 chaperone/DNA topoisomerase II/histidine kinase"/>
    <property type="match status" value="1"/>
</dbReference>
<evidence type="ECO:0000256" key="2">
    <source>
        <dbReference type="ARBA" id="ARBA00012438"/>
    </source>
</evidence>
<dbReference type="Gene3D" id="1.10.287.130">
    <property type="match status" value="1"/>
</dbReference>
<feature type="transmembrane region" description="Helical" evidence="7">
    <location>
        <begin position="183"/>
        <end position="206"/>
    </location>
</feature>